<sequence length="272" mass="29351">MSTTDGSYGLKEASGRMESLEPFKSQTSVCLAINRGLHILGNQNCLKSGTRIPTLPDNFIVPRKIARFAGKGSSECLEHASDEAAVQCCQVYRSKVLYTKAKSAKSVQYSANKTPVFGRFFAVIALDSAGTIHQGRRLAVKFYTGNEATALKIVIFAAAWIGIEAFLIMKSTLEKVGVATKIASPSLGKVFDAQSKSLAVDQAEDFLLKMGIKTNKTSMPSEIIIGSKTAMPASLAENFIAAIAAYRQGERFALTRVNEATTIIRAVLQREA</sequence>
<dbReference type="InterPro" id="IPR024712">
    <property type="entry name" value="Catalase_clade2"/>
</dbReference>
<dbReference type="GO" id="GO:0005829">
    <property type="term" value="C:cytosol"/>
    <property type="evidence" value="ECO:0007669"/>
    <property type="project" value="TreeGrafter"/>
</dbReference>
<dbReference type="InterPro" id="IPR020835">
    <property type="entry name" value="Catalase_sf"/>
</dbReference>
<evidence type="ECO:0000313" key="11">
    <source>
        <dbReference type="Proteomes" id="UP000494216"/>
    </source>
</evidence>
<evidence type="ECO:0000256" key="5">
    <source>
        <dbReference type="ARBA" id="ARBA00022723"/>
    </source>
</evidence>
<dbReference type="PANTHER" id="PTHR42821">
    <property type="entry name" value="CATALASE"/>
    <property type="match status" value="1"/>
</dbReference>
<evidence type="ECO:0000256" key="1">
    <source>
        <dbReference type="ARBA" id="ARBA00001971"/>
    </source>
</evidence>
<evidence type="ECO:0000256" key="6">
    <source>
        <dbReference type="ARBA" id="ARBA00023002"/>
    </source>
</evidence>
<evidence type="ECO:0000313" key="10">
    <source>
        <dbReference type="EMBL" id="CAA9890871.1"/>
    </source>
</evidence>
<dbReference type="Pfam" id="PF00199">
    <property type="entry name" value="Catalase"/>
    <property type="match status" value="1"/>
</dbReference>
<dbReference type="Proteomes" id="UP000494216">
    <property type="component" value="Unassembled WGS sequence"/>
</dbReference>
<name>A0A8S0Y9Z1_9GAMM</name>
<keyword evidence="7" id="KW-0408">Iron</keyword>
<dbReference type="EMBL" id="CADCXN010000058">
    <property type="protein sequence ID" value="CAA9890871.1"/>
    <property type="molecule type" value="Genomic_DNA"/>
</dbReference>
<dbReference type="RefSeq" id="WP_174625781.1">
    <property type="nucleotide sequence ID" value="NZ_CADCXN010000058.1"/>
</dbReference>
<keyword evidence="4" id="KW-0349">Heme</keyword>
<dbReference type="GO" id="GO:0046872">
    <property type="term" value="F:metal ion binding"/>
    <property type="evidence" value="ECO:0007669"/>
    <property type="project" value="UniProtKB-KW"/>
</dbReference>
<dbReference type="Gene3D" id="2.40.180.10">
    <property type="entry name" value="Catalase core domain"/>
    <property type="match status" value="1"/>
</dbReference>
<dbReference type="SUPFAM" id="SSF56634">
    <property type="entry name" value="Heme-dependent catalase-like"/>
    <property type="match status" value="1"/>
</dbReference>
<gene>
    <name evidence="10" type="ORF">METHB2_30075</name>
</gene>
<keyword evidence="8" id="KW-0376">Hydrogen peroxide</keyword>
<evidence type="ECO:0000256" key="3">
    <source>
        <dbReference type="ARBA" id="ARBA00022559"/>
    </source>
</evidence>
<evidence type="ECO:0000256" key="8">
    <source>
        <dbReference type="ARBA" id="ARBA00023324"/>
    </source>
</evidence>
<dbReference type="GO" id="GO:0042744">
    <property type="term" value="P:hydrogen peroxide catabolic process"/>
    <property type="evidence" value="ECO:0007669"/>
    <property type="project" value="UniProtKB-KW"/>
</dbReference>
<evidence type="ECO:0000256" key="4">
    <source>
        <dbReference type="ARBA" id="ARBA00022617"/>
    </source>
</evidence>
<keyword evidence="6" id="KW-0560">Oxidoreductase</keyword>
<protein>
    <recommendedName>
        <fullName evidence="2">catalase</fullName>
        <ecNumber evidence="2">1.11.1.6</ecNumber>
    </recommendedName>
</protein>
<dbReference type="GO" id="GO:0004096">
    <property type="term" value="F:catalase activity"/>
    <property type="evidence" value="ECO:0007669"/>
    <property type="project" value="UniProtKB-EC"/>
</dbReference>
<dbReference type="PANTHER" id="PTHR42821:SF1">
    <property type="entry name" value="CATALASE-B"/>
    <property type="match status" value="1"/>
</dbReference>
<dbReference type="GO" id="GO:0006979">
    <property type="term" value="P:response to oxidative stress"/>
    <property type="evidence" value="ECO:0007669"/>
    <property type="project" value="InterPro"/>
</dbReference>
<keyword evidence="3" id="KW-0575">Peroxidase</keyword>
<dbReference type="EC" id="1.11.1.6" evidence="2"/>
<dbReference type="InterPro" id="IPR018028">
    <property type="entry name" value="Catalase"/>
</dbReference>
<keyword evidence="11" id="KW-1185">Reference proteome</keyword>
<evidence type="ECO:0000256" key="2">
    <source>
        <dbReference type="ARBA" id="ARBA00012314"/>
    </source>
</evidence>
<dbReference type="InterPro" id="IPR011614">
    <property type="entry name" value="Catalase_core"/>
</dbReference>
<accession>A0A8S0Y9Z1</accession>
<proteinExistence type="predicted"/>
<dbReference type="GO" id="GO:0020037">
    <property type="term" value="F:heme binding"/>
    <property type="evidence" value="ECO:0007669"/>
    <property type="project" value="InterPro"/>
</dbReference>
<organism evidence="10 11">
    <name type="scientific">Candidatus Methylobacter favarea</name>
    <dbReference type="NCBI Taxonomy" id="2707345"/>
    <lineage>
        <taxon>Bacteria</taxon>
        <taxon>Pseudomonadati</taxon>
        <taxon>Pseudomonadota</taxon>
        <taxon>Gammaproteobacteria</taxon>
        <taxon>Methylococcales</taxon>
        <taxon>Methylococcaceae</taxon>
        <taxon>Methylobacter</taxon>
    </lineage>
</organism>
<keyword evidence="5" id="KW-0479">Metal-binding</keyword>
<comment type="caution">
    <text evidence="10">The sequence shown here is derived from an EMBL/GenBank/DDBJ whole genome shotgun (WGS) entry which is preliminary data.</text>
</comment>
<feature type="domain" description="Catalase core" evidence="9">
    <location>
        <begin position="34"/>
        <end position="145"/>
    </location>
</feature>
<dbReference type="AlphaFoldDB" id="A0A8S0Y9Z1"/>
<dbReference type="PRINTS" id="PR00067">
    <property type="entry name" value="CATALASE"/>
</dbReference>
<evidence type="ECO:0000256" key="7">
    <source>
        <dbReference type="ARBA" id="ARBA00023004"/>
    </source>
</evidence>
<comment type="cofactor">
    <cofactor evidence="1">
        <name>heme</name>
        <dbReference type="ChEBI" id="CHEBI:30413"/>
    </cofactor>
</comment>
<evidence type="ECO:0000259" key="9">
    <source>
        <dbReference type="Pfam" id="PF00199"/>
    </source>
</evidence>
<reference evidence="10 11" key="1">
    <citation type="submission" date="2020-02" db="EMBL/GenBank/DDBJ databases">
        <authorList>
            <person name="Hogendoorn C."/>
        </authorList>
    </citation>
    <scope>NUCLEOTIDE SEQUENCE [LARGE SCALE GENOMIC DNA]</scope>
    <source>
        <strain evidence="10">METHB21</strain>
    </source>
</reference>